<proteinExistence type="predicted"/>
<dbReference type="GeneID" id="9687796"/>
<sequence>MRAGFFGAPPPNRRDPPPREPTPARTDHTLGAASLDALVRSEWPHGHLYVPSSGAFYTLVPIRPRRRGERRSLRTFAVVSLRPPLPFNPRPYGAFQLHLTPMNSTPTSLCMERPSDGHDDNLIVLLHGRGDSERPFASLARAMKLPCTAALALRGPREVPFTDGGREWFARTDDATYEEINPLEVVVDAVTGEETPTLRRVESLDAVVHRVASLIDALAPVMSSSNSGGATQVGGAFGRRWRPDRVHLFGFSDGGVVALETALRRVGDRRLGGCAVVCAALLPEVLSGKRARGDEEACLERFPRDARAPTPLTLTAGELDDVTTAAAVTATAAFARARNPGCVADVHVVPGKGHGMMKDAWETRKLMAFWGMTLAIRPRGAMGRDVIEVGGDGGRGDRVVSVTRERFPGDDDTEVTTSLGECYPYQVVRTAMDEKLPAWDVD</sequence>
<dbReference type="PANTHER" id="PTHR10655">
    <property type="entry name" value="LYSOPHOSPHOLIPASE-RELATED"/>
    <property type="match status" value="1"/>
</dbReference>
<dbReference type="KEGG" id="mpp:MICPUCDRAFT_52121"/>
<name>C1N3C5_MICPC</name>
<evidence type="ECO:0000256" key="1">
    <source>
        <dbReference type="SAM" id="MobiDB-lite"/>
    </source>
</evidence>
<accession>C1N3C5</accession>
<dbReference type="InterPro" id="IPR050565">
    <property type="entry name" value="LYPA1-2/EST-like"/>
</dbReference>
<dbReference type="PANTHER" id="PTHR10655:SF17">
    <property type="entry name" value="LYSOPHOSPHOLIPASE-LIKE PROTEIN 1"/>
    <property type="match status" value="1"/>
</dbReference>
<gene>
    <name evidence="2" type="ORF">MICPUCDRAFT_52121</name>
</gene>
<dbReference type="Proteomes" id="UP000001876">
    <property type="component" value="Unassembled WGS sequence"/>
</dbReference>
<dbReference type="eggNOG" id="ENOG502S6G2">
    <property type="taxonomic scope" value="Eukaryota"/>
</dbReference>
<dbReference type="EMBL" id="GG663746">
    <property type="protein sequence ID" value="EEH53404.1"/>
    <property type="molecule type" value="Genomic_DNA"/>
</dbReference>
<dbReference type="GO" id="GO:0008474">
    <property type="term" value="F:palmitoyl-(protein) hydrolase activity"/>
    <property type="evidence" value="ECO:0007669"/>
    <property type="project" value="TreeGrafter"/>
</dbReference>
<dbReference type="SUPFAM" id="SSF53474">
    <property type="entry name" value="alpha/beta-Hydrolases"/>
    <property type="match status" value="1"/>
</dbReference>
<dbReference type="AlphaFoldDB" id="C1N3C5"/>
<dbReference type="GO" id="GO:0005737">
    <property type="term" value="C:cytoplasm"/>
    <property type="evidence" value="ECO:0007669"/>
    <property type="project" value="TreeGrafter"/>
</dbReference>
<protein>
    <submittedName>
        <fullName evidence="2">Predicted protein</fullName>
    </submittedName>
</protein>
<keyword evidence="3" id="KW-1185">Reference proteome</keyword>
<dbReference type="OMA" id="EWFARTD"/>
<dbReference type="Gene3D" id="3.40.50.1820">
    <property type="entry name" value="alpha/beta hydrolase"/>
    <property type="match status" value="1"/>
</dbReference>
<dbReference type="GO" id="GO:0052689">
    <property type="term" value="F:carboxylic ester hydrolase activity"/>
    <property type="evidence" value="ECO:0007669"/>
    <property type="project" value="TreeGrafter"/>
</dbReference>
<evidence type="ECO:0000313" key="3">
    <source>
        <dbReference type="Proteomes" id="UP000001876"/>
    </source>
</evidence>
<dbReference type="STRING" id="564608.C1N3C5"/>
<dbReference type="RefSeq" id="XP_003062585.1">
    <property type="nucleotide sequence ID" value="XM_003062539.1"/>
</dbReference>
<reference evidence="2 3" key="1">
    <citation type="journal article" date="2009" name="Science">
        <title>Green evolution and dynamic adaptations revealed by genomes of the marine picoeukaryotes Micromonas.</title>
        <authorList>
            <person name="Worden A.Z."/>
            <person name="Lee J.H."/>
            <person name="Mock T."/>
            <person name="Rouze P."/>
            <person name="Simmons M.P."/>
            <person name="Aerts A.L."/>
            <person name="Allen A.E."/>
            <person name="Cuvelier M.L."/>
            <person name="Derelle E."/>
            <person name="Everett M.V."/>
            <person name="Foulon E."/>
            <person name="Grimwood J."/>
            <person name="Gundlach H."/>
            <person name="Henrissat B."/>
            <person name="Napoli C."/>
            <person name="McDonald S.M."/>
            <person name="Parker M.S."/>
            <person name="Rombauts S."/>
            <person name="Salamov A."/>
            <person name="Von Dassow P."/>
            <person name="Badger J.H."/>
            <person name="Coutinho P.M."/>
            <person name="Demir E."/>
            <person name="Dubchak I."/>
            <person name="Gentemann C."/>
            <person name="Eikrem W."/>
            <person name="Gready J.E."/>
            <person name="John U."/>
            <person name="Lanier W."/>
            <person name="Lindquist E.A."/>
            <person name="Lucas S."/>
            <person name="Mayer K.F."/>
            <person name="Moreau H."/>
            <person name="Not F."/>
            <person name="Otillar R."/>
            <person name="Panaud O."/>
            <person name="Pangilinan J."/>
            <person name="Paulsen I."/>
            <person name="Piegu B."/>
            <person name="Poliakov A."/>
            <person name="Robbens S."/>
            <person name="Schmutz J."/>
            <person name="Toulza E."/>
            <person name="Wyss T."/>
            <person name="Zelensky A."/>
            <person name="Zhou K."/>
            <person name="Armbrust E.V."/>
            <person name="Bhattacharya D."/>
            <person name="Goodenough U.W."/>
            <person name="Van de Peer Y."/>
            <person name="Grigoriev I.V."/>
        </authorList>
    </citation>
    <scope>NUCLEOTIDE SEQUENCE [LARGE SCALE GENOMIC DNA]</scope>
    <source>
        <strain evidence="2 3">CCMP1545</strain>
    </source>
</reference>
<dbReference type="OrthoDB" id="549584at2759"/>
<organism evidence="3">
    <name type="scientific">Micromonas pusilla (strain CCMP1545)</name>
    <name type="common">Picoplanktonic green alga</name>
    <dbReference type="NCBI Taxonomy" id="564608"/>
    <lineage>
        <taxon>Eukaryota</taxon>
        <taxon>Viridiplantae</taxon>
        <taxon>Chlorophyta</taxon>
        <taxon>Mamiellophyceae</taxon>
        <taxon>Mamiellales</taxon>
        <taxon>Mamiellaceae</taxon>
        <taxon>Micromonas</taxon>
    </lineage>
</organism>
<feature type="region of interest" description="Disordered" evidence="1">
    <location>
        <begin position="1"/>
        <end position="27"/>
    </location>
</feature>
<evidence type="ECO:0000313" key="2">
    <source>
        <dbReference type="EMBL" id="EEH53404.1"/>
    </source>
</evidence>
<dbReference type="InterPro" id="IPR029058">
    <property type="entry name" value="AB_hydrolase_fold"/>
</dbReference>